<evidence type="ECO:0000256" key="8">
    <source>
        <dbReference type="ARBA" id="ARBA00023136"/>
    </source>
</evidence>
<feature type="transmembrane region" description="Helical" evidence="11">
    <location>
        <begin position="274"/>
        <end position="295"/>
    </location>
</feature>
<feature type="domain" description="Ion transport" evidence="12">
    <location>
        <begin position="413"/>
        <end position="481"/>
    </location>
</feature>
<feature type="domain" description="Ion transport" evidence="12">
    <location>
        <begin position="1"/>
        <end position="114"/>
    </location>
</feature>
<dbReference type="Pfam" id="PF00520">
    <property type="entry name" value="Ion_trans"/>
    <property type="match status" value="3"/>
</dbReference>
<comment type="subcellular location">
    <subcellularLocation>
        <location evidence="1">Membrane</location>
        <topology evidence="1">Multi-pass membrane protein</topology>
    </subcellularLocation>
</comment>
<evidence type="ECO:0000256" key="10">
    <source>
        <dbReference type="ARBA" id="ARBA00023303"/>
    </source>
</evidence>
<keyword evidence="4" id="KW-0677">Repeat</keyword>
<evidence type="ECO:0000256" key="4">
    <source>
        <dbReference type="ARBA" id="ARBA00022737"/>
    </source>
</evidence>
<comment type="caution">
    <text evidence="13">The sequence shown here is derived from an EMBL/GenBank/DDBJ whole genome shotgun (WGS) entry which is preliminary data.</text>
</comment>
<dbReference type="AlphaFoldDB" id="A0A6G0IEB3"/>
<dbReference type="InterPro" id="IPR043203">
    <property type="entry name" value="VGCC_Ca_Na"/>
</dbReference>
<evidence type="ECO:0000256" key="6">
    <source>
        <dbReference type="ARBA" id="ARBA00022989"/>
    </source>
</evidence>
<feature type="transmembrane region" description="Helical" evidence="11">
    <location>
        <begin position="449"/>
        <end position="472"/>
    </location>
</feature>
<dbReference type="GO" id="GO:0070509">
    <property type="term" value="P:calcium ion import"/>
    <property type="evidence" value="ECO:0007669"/>
    <property type="project" value="TreeGrafter"/>
</dbReference>
<feature type="domain" description="Ion transport" evidence="12">
    <location>
        <begin position="234"/>
        <end position="347"/>
    </location>
</feature>
<dbReference type="GO" id="GO:0005248">
    <property type="term" value="F:voltage-gated sodium channel activity"/>
    <property type="evidence" value="ECO:0007669"/>
    <property type="project" value="TreeGrafter"/>
</dbReference>
<evidence type="ECO:0000259" key="12">
    <source>
        <dbReference type="Pfam" id="PF00520"/>
    </source>
</evidence>
<keyword evidence="7" id="KW-0406">Ion transport</keyword>
<keyword evidence="8 11" id="KW-0472">Membrane</keyword>
<keyword evidence="5" id="KW-0851">Voltage-gated channel</keyword>
<evidence type="ECO:0000256" key="5">
    <source>
        <dbReference type="ARBA" id="ARBA00022882"/>
    </source>
</evidence>
<keyword evidence="9" id="KW-0325">Glycoprotein</keyword>
<dbReference type="GO" id="GO:0001518">
    <property type="term" value="C:voltage-gated sodium channel complex"/>
    <property type="evidence" value="ECO:0007669"/>
    <property type="project" value="TreeGrafter"/>
</dbReference>
<dbReference type="InterPro" id="IPR005821">
    <property type="entry name" value="Ion_trans_dom"/>
</dbReference>
<dbReference type="InterPro" id="IPR027359">
    <property type="entry name" value="Volt_channel_dom_sf"/>
</dbReference>
<organism evidence="13 14">
    <name type="scientific">Larimichthys crocea</name>
    <name type="common">Large yellow croaker</name>
    <name type="synonym">Pseudosciaena crocea</name>
    <dbReference type="NCBI Taxonomy" id="215358"/>
    <lineage>
        <taxon>Eukaryota</taxon>
        <taxon>Metazoa</taxon>
        <taxon>Chordata</taxon>
        <taxon>Craniata</taxon>
        <taxon>Vertebrata</taxon>
        <taxon>Euteleostomi</taxon>
        <taxon>Actinopterygii</taxon>
        <taxon>Neopterygii</taxon>
        <taxon>Teleostei</taxon>
        <taxon>Neoteleostei</taxon>
        <taxon>Acanthomorphata</taxon>
        <taxon>Eupercaria</taxon>
        <taxon>Sciaenidae</taxon>
        <taxon>Larimichthys</taxon>
    </lineage>
</organism>
<evidence type="ECO:0000256" key="9">
    <source>
        <dbReference type="ARBA" id="ARBA00023180"/>
    </source>
</evidence>
<accession>A0A6G0IEB3</accession>
<gene>
    <name evidence="13" type="ORF">D5F01_LYC11359</name>
</gene>
<keyword evidence="3 11" id="KW-0812">Transmembrane</keyword>
<feature type="transmembrane region" description="Helical" evidence="11">
    <location>
        <begin position="21"/>
        <end position="43"/>
    </location>
</feature>
<evidence type="ECO:0000256" key="7">
    <source>
        <dbReference type="ARBA" id="ARBA00023065"/>
    </source>
</evidence>
<dbReference type="PANTHER" id="PTHR10037:SF230">
    <property type="entry name" value="CA[2+]-CHANNEL PROTEIN ALPHA[[1]] SUBUNIT T, ISOFORM F"/>
    <property type="match status" value="1"/>
</dbReference>
<feature type="transmembrane region" description="Helical" evidence="11">
    <location>
        <begin position="237"/>
        <end position="254"/>
    </location>
</feature>
<feature type="transmembrane region" description="Helical" evidence="11">
    <location>
        <begin position="307"/>
        <end position="325"/>
    </location>
</feature>
<feature type="transmembrane region" description="Helical" evidence="11">
    <location>
        <begin position="345"/>
        <end position="361"/>
    </location>
</feature>
<evidence type="ECO:0000256" key="1">
    <source>
        <dbReference type="ARBA" id="ARBA00004141"/>
    </source>
</evidence>
<keyword evidence="6 11" id="KW-1133">Transmembrane helix</keyword>
<dbReference type="Gene3D" id="1.10.287.70">
    <property type="match status" value="1"/>
</dbReference>
<keyword evidence="10" id="KW-0407">Ion channel</keyword>
<dbReference type="PANTHER" id="PTHR10037">
    <property type="entry name" value="VOLTAGE-GATED CATION CHANNEL CALCIUM AND SODIUM"/>
    <property type="match status" value="1"/>
</dbReference>
<dbReference type="Gene3D" id="1.20.120.350">
    <property type="entry name" value="Voltage-gated potassium channels. Chain C"/>
    <property type="match status" value="3"/>
</dbReference>
<dbReference type="EMBL" id="REGW02000011">
    <property type="protein sequence ID" value="KAE8289653.1"/>
    <property type="molecule type" value="Genomic_DNA"/>
</dbReference>
<dbReference type="Proteomes" id="UP000424527">
    <property type="component" value="Unassembled WGS sequence"/>
</dbReference>
<proteinExistence type="predicted"/>
<reference evidence="13 14" key="1">
    <citation type="submission" date="2019-07" db="EMBL/GenBank/DDBJ databases">
        <title>Chromosome genome assembly for large yellow croaker.</title>
        <authorList>
            <person name="Xiao S."/>
        </authorList>
    </citation>
    <scope>NUCLEOTIDE SEQUENCE [LARGE SCALE GENOMIC DNA]</scope>
    <source>
        <strain evidence="13">JMULYC20181020</strain>
        <tissue evidence="13">Muscle</tissue>
    </source>
</reference>
<evidence type="ECO:0000256" key="3">
    <source>
        <dbReference type="ARBA" id="ARBA00022692"/>
    </source>
</evidence>
<dbReference type="GO" id="GO:0045956">
    <property type="term" value="P:positive regulation of calcium ion-dependent exocytosis"/>
    <property type="evidence" value="ECO:0007669"/>
    <property type="project" value="TreeGrafter"/>
</dbReference>
<keyword evidence="2" id="KW-0813">Transport</keyword>
<protein>
    <submittedName>
        <fullName evidence="13">Voltage-dependent T-type calcium channel subunit alpha-1H</fullName>
    </submittedName>
</protein>
<name>A0A6G0IEB3_LARCR</name>
<keyword evidence="14" id="KW-1185">Reference proteome</keyword>
<sequence length="511" mass="58839">MAIEHHGQSKELTWTLHVTNIVFFIIFIVEMAMKLLVLSGAYFWDPNNVFDFVIVISSVWEVIAKADSRLSVLLRFVRLVNFLPHLKRQLLVLKRTIQKAAMLCGLLLIDMMVFRHILTQEDWNLVLYNGMSATSPWAVLYFVGLIVLERNIILNILMGIVVESFQERRLQRQKTMRKMTPIGRDCRSTEFNIEEETDTKIFEPDTESAKSMKTGHSTYCLHRTGCCVRHMISHSMFDHMILVFILLNCVTIAMERPGIAPESWERWIIDMSSYGFSTIFLTEMLFKVLALGLVFGKESYCCSAWNVVDGLLVVLSLVDVLVSLVSSGKNKKLGILKVLRLLRPLSFVLLDMFIGVMVETFQQCQWEQKPKDELLREEEGDETQVECGEPEQPDYTHYSPMRWSIYDLCVSDFLDCFTTAIVFISVLMMAFEHYNQPEYIDKLVEYSCYVFIAVLIMEIVLKLVAFGVLRFFKSSSIISIIVDKTIAKVFLINPSILRVESTPTSTSAEEY</sequence>
<dbReference type="GO" id="GO:0008332">
    <property type="term" value="F:low voltage-gated calcium channel activity"/>
    <property type="evidence" value="ECO:0007669"/>
    <property type="project" value="TreeGrafter"/>
</dbReference>
<dbReference type="GO" id="GO:0086010">
    <property type="term" value="P:membrane depolarization during action potential"/>
    <property type="evidence" value="ECO:0007669"/>
    <property type="project" value="TreeGrafter"/>
</dbReference>
<dbReference type="SUPFAM" id="SSF81324">
    <property type="entry name" value="Voltage-gated potassium channels"/>
    <property type="match status" value="2"/>
</dbReference>
<evidence type="ECO:0000313" key="13">
    <source>
        <dbReference type="EMBL" id="KAE8289653.1"/>
    </source>
</evidence>
<evidence type="ECO:0000313" key="14">
    <source>
        <dbReference type="Proteomes" id="UP000424527"/>
    </source>
</evidence>
<feature type="transmembrane region" description="Helical" evidence="11">
    <location>
        <begin position="405"/>
        <end position="429"/>
    </location>
</feature>
<evidence type="ECO:0000256" key="11">
    <source>
        <dbReference type="SAM" id="Phobius"/>
    </source>
</evidence>
<dbReference type="GO" id="GO:0043005">
    <property type="term" value="C:neuron projection"/>
    <property type="evidence" value="ECO:0007669"/>
    <property type="project" value="TreeGrafter"/>
</dbReference>
<evidence type="ECO:0000256" key="2">
    <source>
        <dbReference type="ARBA" id="ARBA00022448"/>
    </source>
</evidence>
<dbReference type="FunFam" id="1.20.120.350:FF:000009">
    <property type="entry name" value="Voltage-dependent T-type calcium channel subunit alpha"/>
    <property type="match status" value="1"/>
</dbReference>